<keyword evidence="3" id="KW-0378">Hydrolase</keyword>
<dbReference type="Gene3D" id="3.40.50.1820">
    <property type="entry name" value="alpha/beta hydrolase"/>
    <property type="match status" value="1"/>
</dbReference>
<sequence>MSNKYFPLLMVAALAGSVVNAQSDIDDFKVSSTTQQGKQFPKVNSQGAVRVSIAAPQANLVQLDIGGKKYDLKKDTAGIWTGESAPQDVGFHYYQLNVDGASVPDPGSFYYYGASRWGSGIEIPAADSAFFALKNVPHGDLRKSYYFSKSSNRMRPVYIYTPPGYEKETAKKYPVLYLQHGMGENETGWGGQGYAGLIMDNLIAEGKANPFIIVMENSSVNLGGMRRPAAPAQGQTPPAQGAPANARTPGGGMNFAAEFEKVLFNDLIPYIEANYRVIASPENRAMAGLSMGGMQTRSLVMANPEKFAYVGMFSSGTFVPSEISDINAFKKNGKLVFMSFGGKEAGAARIPAAAEAWNKIGIKGVSYVSPETGHEWHSWRRSLYEFAPLLFKK</sequence>
<dbReference type="Proteomes" id="UP001325680">
    <property type="component" value="Chromosome"/>
</dbReference>
<dbReference type="SUPFAM" id="SSF53474">
    <property type="entry name" value="alpha/beta-Hydrolases"/>
    <property type="match status" value="1"/>
</dbReference>
<dbReference type="SUPFAM" id="SSF81296">
    <property type="entry name" value="E set domains"/>
    <property type="match status" value="1"/>
</dbReference>
<proteinExistence type="predicted"/>
<feature type="chain" id="PRO_5046370371" evidence="2">
    <location>
        <begin position="22"/>
        <end position="393"/>
    </location>
</feature>
<feature type="region of interest" description="Disordered" evidence="1">
    <location>
        <begin position="226"/>
        <end position="246"/>
    </location>
</feature>
<reference evidence="3 4" key="1">
    <citation type="submission" date="2023-12" db="EMBL/GenBank/DDBJ databases">
        <title>Genome sequencing and assembly of bacterial species from a model synthetic community.</title>
        <authorList>
            <person name="Hogle S.L."/>
        </authorList>
    </citation>
    <scope>NUCLEOTIDE SEQUENCE [LARGE SCALE GENOMIC DNA]</scope>
    <source>
        <strain evidence="3 4">HAMBI_3031</strain>
    </source>
</reference>
<feature type="signal peptide" evidence="2">
    <location>
        <begin position="1"/>
        <end position="21"/>
    </location>
</feature>
<dbReference type="PANTHER" id="PTHR48098:SF1">
    <property type="entry name" value="DIACYLGLYCEROL ACYLTRANSFERASE_MYCOLYLTRANSFERASE AG85A"/>
    <property type="match status" value="1"/>
</dbReference>
<name>A0ABZ0WAZ1_9BACT</name>
<dbReference type="EMBL" id="CP139960">
    <property type="protein sequence ID" value="WQD38732.1"/>
    <property type="molecule type" value="Genomic_DNA"/>
</dbReference>
<evidence type="ECO:0000256" key="2">
    <source>
        <dbReference type="SAM" id="SignalP"/>
    </source>
</evidence>
<protein>
    <submittedName>
        <fullName evidence="3">Alpha/beta hydrolase-fold protein</fullName>
    </submittedName>
</protein>
<dbReference type="InterPro" id="IPR013783">
    <property type="entry name" value="Ig-like_fold"/>
</dbReference>
<dbReference type="InterPro" id="IPR000801">
    <property type="entry name" value="Esterase-like"/>
</dbReference>
<dbReference type="CDD" id="cd02858">
    <property type="entry name" value="E_set_Esterase_N"/>
    <property type="match status" value="1"/>
</dbReference>
<dbReference type="Pfam" id="PF00756">
    <property type="entry name" value="Esterase"/>
    <property type="match status" value="1"/>
</dbReference>
<dbReference type="RefSeq" id="WP_245957817.1">
    <property type="nucleotide sequence ID" value="NZ_CP139960.1"/>
</dbReference>
<evidence type="ECO:0000313" key="3">
    <source>
        <dbReference type="EMBL" id="WQD38732.1"/>
    </source>
</evidence>
<evidence type="ECO:0000313" key="4">
    <source>
        <dbReference type="Proteomes" id="UP001325680"/>
    </source>
</evidence>
<dbReference type="GO" id="GO:0016787">
    <property type="term" value="F:hydrolase activity"/>
    <property type="evidence" value="ECO:0007669"/>
    <property type="project" value="UniProtKB-KW"/>
</dbReference>
<keyword evidence="2" id="KW-0732">Signal</keyword>
<dbReference type="Gene3D" id="2.60.40.10">
    <property type="entry name" value="Immunoglobulins"/>
    <property type="match status" value="1"/>
</dbReference>
<keyword evidence="4" id="KW-1185">Reference proteome</keyword>
<evidence type="ECO:0000256" key="1">
    <source>
        <dbReference type="SAM" id="MobiDB-lite"/>
    </source>
</evidence>
<gene>
    <name evidence="3" type="ORF">U0035_01060</name>
</gene>
<accession>A0ABZ0WAZ1</accession>
<feature type="compositionally biased region" description="Low complexity" evidence="1">
    <location>
        <begin position="228"/>
        <end position="246"/>
    </location>
</feature>
<dbReference type="InterPro" id="IPR029058">
    <property type="entry name" value="AB_hydrolase_fold"/>
</dbReference>
<dbReference type="InterPro" id="IPR014756">
    <property type="entry name" value="Ig_E-set"/>
</dbReference>
<dbReference type="InterPro" id="IPR050583">
    <property type="entry name" value="Mycobacterial_A85_antigen"/>
</dbReference>
<organism evidence="3 4">
    <name type="scientific">Niabella yanshanensis</name>
    <dbReference type="NCBI Taxonomy" id="577386"/>
    <lineage>
        <taxon>Bacteria</taxon>
        <taxon>Pseudomonadati</taxon>
        <taxon>Bacteroidota</taxon>
        <taxon>Chitinophagia</taxon>
        <taxon>Chitinophagales</taxon>
        <taxon>Chitinophagaceae</taxon>
        <taxon>Niabella</taxon>
    </lineage>
</organism>
<dbReference type="PANTHER" id="PTHR48098">
    <property type="entry name" value="ENTEROCHELIN ESTERASE-RELATED"/>
    <property type="match status" value="1"/>
</dbReference>